<dbReference type="Gene3D" id="3.40.630.40">
    <property type="entry name" value="Zn-dependent exopeptidases"/>
    <property type="match status" value="1"/>
</dbReference>
<evidence type="ECO:0000313" key="4">
    <source>
        <dbReference type="Proteomes" id="UP000231702"/>
    </source>
</evidence>
<keyword evidence="2" id="KW-0378">Hydrolase</keyword>
<dbReference type="InterPro" id="IPR007709">
    <property type="entry name" value="N-FG_amidohydro"/>
</dbReference>
<protein>
    <submittedName>
        <fullName evidence="1 2">N-formylglutamate amidohydrolase</fullName>
    </submittedName>
</protein>
<proteinExistence type="predicted"/>
<keyword evidence="4" id="KW-1185">Reference proteome</keyword>
<organism evidence="2 3">
    <name type="scientific">Pseudooceanicola antarcticus</name>
    <dbReference type="NCBI Taxonomy" id="1247613"/>
    <lineage>
        <taxon>Bacteria</taxon>
        <taxon>Pseudomonadati</taxon>
        <taxon>Pseudomonadota</taxon>
        <taxon>Alphaproteobacteria</taxon>
        <taxon>Rhodobacterales</taxon>
        <taxon>Paracoccaceae</taxon>
        <taxon>Pseudooceanicola</taxon>
    </lineage>
</organism>
<dbReference type="RefSeq" id="WP_097145032.1">
    <property type="nucleotide sequence ID" value="NZ_OBEA01000002.1"/>
</dbReference>
<name>A0A285ILP1_9RHOB</name>
<evidence type="ECO:0000313" key="3">
    <source>
        <dbReference type="Proteomes" id="UP000231655"/>
    </source>
</evidence>
<dbReference type="GO" id="GO:0016787">
    <property type="term" value="F:hydrolase activity"/>
    <property type="evidence" value="ECO:0007669"/>
    <property type="project" value="UniProtKB-KW"/>
</dbReference>
<dbReference type="InterPro" id="IPR011227">
    <property type="entry name" value="UCP029730"/>
</dbReference>
<dbReference type="Proteomes" id="UP000231702">
    <property type="component" value="Unassembled WGS sequence"/>
</dbReference>
<reference evidence="2 3" key="1">
    <citation type="submission" date="2017-09" db="EMBL/GenBank/DDBJ databases">
        <authorList>
            <person name="Ehlers B."/>
            <person name="Leendertz F.H."/>
        </authorList>
    </citation>
    <scope>NUCLEOTIDE SEQUENCE [LARGE SCALE GENOMIC DNA]</scope>
    <source>
        <strain evidence="2 3">CGMCC 1.12662</strain>
    </source>
</reference>
<dbReference type="Proteomes" id="UP000231655">
    <property type="component" value="Unassembled WGS sequence"/>
</dbReference>
<dbReference type="Pfam" id="PF05013">
    <property type="entry name" value="FGase"/>
    <property type="match status" value="1"/>
</dbReference>
<reference evidence="1 4" key="2">
    <citation type="journal article" date="2018" name="Int. J. Syst. Evol. Microbiol.">
        <title>Pseudooceanicola lipolyticus sp. nov., a marine alphaproteobacterium, reclassification of Oceanicola flagellatus as Pseudooceanicola flagellatus comb. nov. and emended description of the genus Pseudooceanicola.</title>
        <authorList>
            <person name="Huang M.-M."/>
            <person name="Guo L.-L."/>
            <person name="Wu Y.-H."/>
            <person name="Lai Q.-L."/>
            <person name="Shao Z.-Z."/>
            <person name="Wang C.-S."/>
            <person name="Wu M."/>
            <person name="Xu X.-W."/>
        </authorList>
    </citation>
    <scope>NUCLEOTIDE SEQUENCE [LARGE SCALE GENOMIC DNA]</scope>
    <source>
        <strain evidence="1 4">Ar-45</strain>
    </source>
</reference>
<dbReference type="AlphaFoldDB" id="A0A285ILP1"/>
<dbReference type="OrthoDB" id="9815326at2"/>
<dbReference type="EMBL" id="OBEA01000002">
    <property type="protein sequence ID" value="SNY47891.1"/>
    <property type="molecule type" value="Genomic_DNA"/>
</dbReference>
<dbReference type="PIRSF" id="PIRSF029730">
    <property type="entry name" value="UCP029730"/>
    <property type="match status" value="1"/>
</dbReference>
<dbReference type="SUPFAM" id="SSF53187">
    <property type="entry name" value="Zn-dependent exopeptidases"/>
    <property type="match status" value="1"/>
</dbReference>
<sequence length="268" mass="28654">MMGNESHLLTEAERPAAEVIHPGGTGPIVLCCEHASPTIPASLDGLGLAEEDRLSHAAWDPGALALSLAMSERMGAPLVASRVSRLVYDCNRPPSSDSAMPRKSEVVEVPGNRDLTEDDRAARVREVYRPFTTALSNVLDRHGGALVTVHSFTPLWHGQPRSTEIGLLHDSDDRLALAMMDSWHGSIQAELNAPYAASDGVTHTLREQALPRGRLNVMIEVRNDLLADEAGVSRVAEMLCASLSRSLARLATCGSLESAADPKRGASA</sequence>
<accession>A0A285ILP1</accession>
<evidence type="ECO:0000313" key="1">
    <source>
        <dbReference type="EMBL" id="PJE28876.1"/>
    </source>
</evidence>
<evidence type="ECO:0000313" key="2">
    <source>
        <dbReference type="EMBL" id="SNY47891.1"/>
    </source>
</evidence>
<dbReference type="EMBL" id="PGTD01000016">
    <property type="protein sequence ID" value="PJE28876.1"/>
    <property type="molecule type" value="Genomic_DNA"/>
</dbReference>
<gene>
    <name evidence="1" type="ORF">CVM39_10480</name>
    <name evidence="2" type="ORF">SAMN06297129_1271</name>
</gene>